<evidence type="ECO:0000256" key="1">
    <source>
        <dbReference type="SAM" id="MobiDB-lite"/>
    </source>
</evidence>
<feature type="region of interest" description="Disordered" evidence="1">
    <location>
        <begin position="23"/>
        <end position="135"/>
    </location>
</feature>
<organism evidence="3 4">
    <name type="scientific">Triparma retinervis</name>
    <dbReference type="NCBI Taxonomy" id="2557542"/>
    <lineage>
        <taxon>Eukaryota</taxon>
        <taxon>Sar</taxon>
        <taxon>Stramenopiles</taxon>
        <taxon>Ochrophyta</taxon>
        <taxon>Bolidophyceae</taxon>
        <taxon>Parmales</taxon>
        <taxon>Triparmaceae</taxon>
        <taxon>Triparma</taxon>
    </lineage>
</organism>
<gene>
    <name evidence="3" type="ORF">TrRE_jg12919</name>
</gene>
<keyword evidence="4" id="KW-1185">Reference proteome</keyword>
<dbReference type="Proteomes" id="UP001165082">
    <property type="component" value="Unassembled WGS sequence"/>
</dbReference>
<feature type="signal peptide" evidence="2">
    <location>
        <begin position="1"/>
        <end position="22"/>
    </location>
</feature>
<accession>A0A9W6ZGT1</accession>
<proteinExistence type="predicted"/>
<feature type="compositionally biased region" description="Gly residues" evidence="1">
    <location>
        <begin position="64"/>
        <end position="83"/>
    </location>
</feature>
<reference evidence="3" key="1">
    <citation type="submission" date="2022-07" db="EMBL/GenBank/DDBJ databases">
        <title>Genome analysis of Parmales, a sister group of diatoms, reveals the evolutionary specialization of diatoms from phago-mixotrophs to photoautotrophs.</title>
        <authorList>
            <person name="Ban H."/>
            <person name="Sato S."/>
            <person name="Yoshikawa S."/>
            <person name="Kazumasa Y."/>
            <person name="Nakamura Y."/>
            <person name="Ichinomiya M."/>
            <person name="Saitoh K."/>
            <person name="Sato N."/>
            <person name="Blanc-Mathieu R."/>
            <person name="Endo H."/>
            <person name="Kuwata A."/>
            <person name="Ogata H."/>
        </authorList>
    </citation>
    <scope>NUCLEOTIDE SEQUENCE</scope>
</reference>
<feature type="compositionally biased region" description="Polar residues" evidence="1">
    <location>
        <begin position="95"/>
        <end position="106"/>
    </location>
</feature>
<dbReference type="EMBL" id="BRXZ01002085">
    <property type="protein sequence ID" value="GMH54087.1"/>
    <property type="molecule type" value="Genomic_DNA"/>
</dbReference>
<evidence type="ECO:0000313" key="4">
    <source>
        <dbReference type="Proteomes" id="UP001165082"/>
    </source>
</evidence>
<dbReference type="OrthoDB" id="200870at2759"/>
<feature type="region of interest" description="Disordered" evidence="1">
    <location>
        <begin position="224"/>
        <end position="245"/>
    </location>
</feature>
<protein>
    <submittedName>
        <fullName evidence="3">Uncharacterized protein</fullName>
    </submittedName>
</protein>
<evidence type="ECO:0000256" key="2">
    <source>
        <dbReference type="SAM" id="SignalP"/>
    </source>
</evidence>
<keyword evidence="2" id="KW-0732">Signal</keyword>
<sequence>MIRSFLSLFVVLLLLLPSPSFPAITKSSGKKGIKLTKKGKGGRQPIKLSGNKKGRSSNTNGQSSRGGNGRGGGSEGSRRGGQAGQARASQEDDIQASSQATGTIAQQEVPPSDPPQPPPDTDEAKITIVDPPDGSTLMGSSFDLRIGIEPLNLEVFTDSYNTTNSRVCVALDDGPLSCWPVFGGKIRYVGAIDGSHSVQAVLMRRGEIVEETRTDVVTFTTVEDPDMENEGGEGEKEQNEDEEMDLDEEERVSLDMPGLILQVPPERVTIPGNAVQIVSKVSTNQSELFNKYFKHQYACYNVDAGTASSCWPLLEAHSVPYFANLEPGLHTVEGVITHPETNEGIEATTTESRTFYTAGANNEAAAVMVEIEVDKENHYMPVCRGSDARNQGFYFCGSRGITLETCPDFVAEKIMVAYNAL</sequence>
<feature type="compositionally biased region" description="Basic residues" evidence="1">
    <location>
        <begin position="28"/>
        <end position="41"/>
    </location>
</feature>
<comment type="caution">
    <text evidence="3">The sequence shown here is derived from an EMBL/GenBank/DDBJ whole genome shotgun (WGS) entry which is preliminary data.</text>
</comment>
<name>A0A9W6ZGT1_9STRA</name>
<evidence type="ECO:0000313" key="3">
    <source>
        <dbReference type="EMBL" id="GMH54087.1"/>
    </source>
</evidence>
<dbReference type="AlphaFoldDB" id="A0A9W6ZGT1"/>
<feature type="chain" id="PRO_5041000662" evidence="2">
    <location>
        <begin position="23"/>
        <end position="421"/>
    </location>
</feature>